<keyword evidence="8" id="KW-1185">Reference proteome</keyword>
<accession>B0WZN0</accession>
<dbReference type="OrthoDB" id="448280at2759"/>
<dbReference type="GO" id="GO:0005385">
    <property type="term" value="F:zinc ion transmembrane transporter activity"/>
    <property type="evidence" value="ECO:0007669"/>
    <property type="project" value="TreeGrafter"/>
</dbReference>
<dbReference type="FunCoup" id="B0WZN0">
    <property type="interactions" value="41"/>
</dbReference>
<dbReference type="STRING" id="7176.B0WZN0"/>
<dbReference type="EnsemblMetazoa" id="CPIJ012289-RA">
    <property type="protein sequence ID" value="CPIJ012289-PA"/>
    <property type="gene ID" value="CPIJ012289"/>
</dbReference>
<feature type="transmembrane region" description="Helical" evidence="5">
    <location>
        <begin position="206"/>
        <end position="226"/>
    </location>
</feature>
<proteinExistence type="predicted"/>
<dbReference type="PANTHER" id="PTHR11040">
    <property type="entry name" value="ZINC/IRON TRANSPORTER"/>
    <property type="match status" value="1"/>
</dbReference>
<dbReference type="OMA" id="HTEMENS"/>
<evidence type="ECO:0000313" key="7">
    <source>
        <dbReference type="EnsemblMetazoa" id="CPIJ012289-PA"/>
    </source>
</evidence>
<reference evidence="7" key="2">
    <citation type="submission" date="2020-05" db="UniProtKB">
        <authorList>
            <consortium name="EnsemblMetazoa"/>
        </authorList>
    </citation>
    <scope>IDENTIFICATION</scope>
    <source>
        <strain evidence="7">JHB</strain>
    </source>
</reference>
<organism>
    <name type="scientific">Culex quinquefasciatus</name>
    <name type="common">Southern house mosquito</name>
    <name type="synonym">Culex pungens</name>
    <dbReference type="NCBI Taxonomy" id="7176"/>
    <lineage>
        <taxon>Eukaryota</taxon>
        <taxon>Metazoa</taxon>
        <taxon>Ecdysozoa</taxon>
        <taxon>Arthropoda</taxon>
        <taxon>Hexapoda</taxon>
        <taxon>Insecta</taxon>
        <taxon>Pterygota</taxon>
        <taxon>Neoptera</taxon>
        <taxon>Endopterygota</taxon>
        <taxon>Diptera</taxon>
        <taxon>Nematocera</taxon>
        <taxon>Culicoidea</taxon>
        <taxon>Culicidae</taxon>
        <taxon>Culicinae</taxon>
        <taxon>Culicini</taxon>
        <taxon>Culex</taxon>
        <taxon>Culex</taxon>
    </lineage>
</organism>
<keyword evidence="4 5" id="KW-0472">Membrane</keyword>
<feature type="transmembrane region" description="Helical" evidence="5">
    <location>
        <begin position="172"/>
        <end position="194"/>
    </location>
</feature>
<dbReference type="VEuPathDB" id="VectorBase:CPIJ012289"/>
<dbReference type="VEuPathDB" id="VectorBase:CQUJHB008568"/>
<evidence type="ECO:0000256" key="2">
    <source>
        <dbReference type="ARBA" id="ARBA00022692"/>
    </source>
</evidence>
<dbReference type="AlphaFoldDB" id="B0WZN0"/>
<feature type="transmembrane region" description="Helical" evidence="5">
    <location>
        <begin position="238"/>
        <end position="256"/>
    </location>
</feature>
<dbReference type="PANTHER" id="PTHR11040:SF169">
    <property type="entry name" value="FI24038P1"/>
    <property type="match status" value="1"/>
</dbReference>
<feature type="transmembrane region" description="Helical" evidence="5">
    <location>
        <begin position="14"/>
        <end position="34"/>
    </location>
</feature>
<evidence type="ECO:0000256" key="5">
    <source>
        <dbReference type="SAM" id="Phobius"/>
    </source>
</evidence>
<evidence type="ECO:0000313" key="6">
    <source>
        <dbReference type="EMBL" id="EDS37544.1"/>
    </source>
</evidence>
<feature type="transmembrane region" description="Helical" evidence="5">
    <location>
        <begin position="277"/>
        <end position="298"/>
    </location>
</feature>
<evidence type="ECO:0000256" key="1">
    <source>
        <dbReference type="ARBA" id="ARBA00004141"/>
    </source>
</evidence>
<name>B0WZN0_CULQU</name>
<sequence length="326" mass="34614">MDLTDRLGSSGSKLLALVVLGVGSLASGAAPLYLDQRQARARTARNSTLLITVLLCFGAGVLLATALVHMLSDVRLYLPRYAEVIFCGGFFLIYVIEELVQLWRTGVNQPKVLTNGGEAADCCSSGDSISLLSTQPTPLQPQSGTFSLLLALCVHSLLEGLAIGVQSSAPKVLLLLGAISAHKFVVAFCLGVEICSQNHPQTSRTLNLVQIVIFSLGSVLGIAIGMALDRLDDTFNRLVIPGLQGVAGGTLLYVTLSEVLPRERAKAKTTEGWATGLWQLCAVVAGFAVMSALSLLIIRHTSVRGAINTLRKCYELWSCSMSNAGR</sequence>
<dbReference type="KEGG" id="cqu:CpipJ_CPIJ012289"/>
<dbReference type="InterPro" id="IPR003689">
    <property type="entry name" value="ZIP"/>
</dbReference>
<dbReference type="HOGENOM" id="CLU_040462_0_0_1"/>
<protein>
    <submittedName>
        <fullName evidence="6 7">Zinc/iron transporter</fullName>
    </submittedName>
</protein>
<evidence type="ECO:0000313" key="8">
    <source>
        <dbReference type="Proteomes" id="UP000002320"/>
    </source>
</evidence>
<keyword evidence="2 5" id="KW-0812">Transmembrane</keyword>
<dbReference type="Proteomes" id="UP000002320">
    <property type="component" value="Unassembled WGS sequence"/>
</dbReference>
<feature type="transmembrane region" description="Helical" evidence="5">
    <location>
        <begin position="146"/>
        <end position="166"/>
    </location>
</feature>
<keyword evidence="3 5" id="KW-1133">Transmembrane helix</keyword>
<evidence type="ECO:0000256" key="4">
    <source>
        <dbReference type="ARBA" id="ARBA00023136"/>
    </source>
</evidence>
<evidence type="ECO:0000256" key="3">
    <source>
        <dbReference type="ARBA" id="ARBA00022989"/>
    </source>
</evidence>
<comment type="subcellular location">
    <subcellularLocation>
        <location evidence="1">Membrane</location>
        <topology evidence="1">Multi-pass membrane protein</topology>
    </subcellularLocation>
</comment>
<dbReference type="EMBL" id="DS232211">
    <property type="protein sequence ID" value="EDS37544.1"/>
    <property type="molecule type" value="Genomic_DNA"/>
</dbReference>
<dbReference type="eggNOG" id="KOG1558">
    <property type="taxonomic scope" value="Eukaryota"/>
</dbReference>
<dbReference type="InParanoid" id="B0WZN0"/>
<reference evidence="6" key="1">
    <citation type="submission" date="2007-03" db="EMBL/GenBank/DDBJ databases">
        <title>Annotation of Culex pipiens quinquefasciatus.</title>
        <authorList>
            <consortium name="The Broad Institute Genome Sequencing Platform"/>
            <person name="Atkinson P.W."/>
            <person name="Hemingway J."/>
            <person name="Christensen B.M."/>
            <person name="Higgs S."/>
            <person name="Kodira C."/>
            <person name="Hannick L."/>
            <person name="Megy K."/>
            <person name="O'Leary S."/>
            <person name="Pearson M."/>
            <person name="Haas B.J."/>
            <person name="Mauceli E."/>
            <person name="Wortman J.R."/>
            <person name="Lee N.H."/>
            <person name="Guigo R."/>
            <person name="Stanke M."/>
            <person name="Alvarado L."/>
            <person name="Amedeo P."/>
            <person name="Antoine C.H."/>
            <person name="Arensburger P."/>
            <person name="Bidwell S.L."/>
            <person name="Crawford M."/>
            <person name="Camaro F."/>
            <person name="Devon K."/>
            <person name="Engels R."/>
            <person name="Hammond M."/>
            <person name="Howarth C."/>
            <person name="Koehrsen M."/>
            <person name="Lawson D."/>
            <person name="Montgomery P."/>
            <person name="Nene V."/>
            <person name="Nusbaum C."/>
            <person name="Puiu D."/>
            <person name="Romero-Severson J."/>
            <person name="Severson D.W."/>
            <person name="Shumway M."/>
            <person name="Sisk P."/>
            <person name="Stolte C."/>
            <person name="Zeng Q."/>
            <person name="Eisenstadt E."/>
            <person name="Fraser-Liggett C."/>
            <person name="Strausberg R."/>
            <person name="Galagan J."/>
            <person name="Birren B."/>
            <person name="Collins F.H."/>
        </authorList>
    </citation>
    <scope>NUCLEOTIDE SEQUENCE [LARGE SCALE GENOMIC DNA]</scope>
    <source>
        <strain evidence="6">JHB</strain>
    </source>
</reference>
<feature type="transmembrane region" description="Helical" evidence="5">
    <location>
        <begin position="46"/>
        <end position="71"/>
    </location>
</feature>
<dbReference type="Pfam" id="PF02535">
    <property type="entry name" value="Zip"/>
    <property type="match status" value="1"/>
</dbReference>
<gene>
    <name evidence="7" type="primary">6045488</name>
    <name evidence="6" type="ORF">CpipJ_CPIJ012289</name>
</gene>
<dbReference type="GO" id="GO:0005886">
    <property type="term" value="C:plasma membrane"/>
    <property type="evidence" value="ECO:0007669"/>
    <property type="project" value="TreeGrafter"/>
</dbReference>